<proteinExistence type="inferred from homology"/>
<dbReference type="InterPro" id="IPR005119">
    <property type="entry name" value="LysR_subst-bd"/>
</dbReference>
<dbReference type="InterPro" id="IPR000847">
    <property type="entry name" value="LysR_HTH_N"/>
</dbReference>
<dbReference type="Pfam" id="PF00126">
    <property type="entry name" value="HTH_1"/>
    <property type="match status" value="1"/>
</dbReference>
<comment type="similarity">
    <text evidence="1">Belongs to the LysR transcriptional regulatory family.</text>
</comment>
<dbReference type="CDD" id="cd08422">
    <property type="entry name" value="PBP2_CrgA_like"/>
    <property type="match status" value="1"/>
</dbReference>
<organism evidence="6 7">
    <name type="scientific">Shewanella ulleungensis</name>
    <dbReference type="NCBI Taxonomy" id="2282699"/>
    <lineage>
        <taxon>Bacteria</taxon>
        <taxon>Pseudomonadati</taxon>
        <taxon>Pseudomonadota</taxon>
        <taxon>Gammaproteobacteria</taxon>
        <taxon>Alteromonadales</taxon>
        <taxon>Shewanellaceae</taxon>
        <taxon>Shewanella</taxon>
    </lineage>
</organism>
<sequence>MSREHKKFERLFLFSEVAKQLSFTGAAAELGISRGYLSEQIRQLEQDLGRALLIRTTRSVKLTVQGEMILASMGQVKADLLDLDRKIRHDNEDIAGRIRITAPSQFTQRYLLDICHEFSALHPQVNFSIDCSYTLYDLAKNDFDLAIRATQNPPQNMVAKKLFEYQQVCCAAPEYLEEAGTPINIDDLQQHKCLTSAEQTHWTFGSKTIAINSFMSVNDNHMLKTQALLARGIMLGPQYLVDKELQQGRLRVILPDETMSQSATYIVHPQMINQSARLSSFIQFTLAWFKLQKSSEPELIDKS</sequence>
<dbReference type="Pfam" id="PF03466">
    <property type="entry name" value="LysR_substrate"/>
    <property type="match status" value="1"/>
</dbReference>
<keyword evidence="2" id="KW-0805">Transcription regulation</keyword>
<dbReference type="InterPro" id="IPR036390">
    <property type="entry name" value="WH_DNA-bd_sf"/>
</dbReference>
<evidence type="ECO:0000256" key="1">
    <source>
        <dbReference type="ARBA" id="ARBA00009437"/>
    </source>
</evidence>
<keyword evidence="3" id="KW-0238">DNA-binding</keyword>
<comment type="caution">
    <text evidence="6">The sequence shown here is derived from an EMBL/GenBank/DDBJ whole genome shotgun (WGS) entry which is preliminary data.</text>
</comment>
<keyword evidence="7" id="KW-1185">Reference proteome</keyword>
<dbReference type="EMBL" id="BMQW01000004">
    <property type="protein sequence ID" value="GGP86704.1"/>
    <property type="molecule type" value="Genomic_DNA"/>
</dbReference>
<feature type="domain" description="HTH lysR-type" evidence="5">
    <location>
        <begin position="14"/>
        <end position="63"/>
    </location>
</feature>
<name>A0ABQ2QN35_9GAMM</name>
<evidence type="ECO:0000256" key="2">
    <source>
        <dbReference type="ARBA" id="ARBA00023015"/>
    </source>
</evidence>
<evidence type="ECO:0000256" key="3">
    <source>
        <dbReference type="ARBA" id="ARBA00023125"/>
    </source>
</evidence>
<dbReference type="PANTHER" id="PTHR30537:SF5">
    <property type="entry name" value="HTH-TYPE TRANSCRIPTIONAL ACTIVATOR TTDR-RELATED"/>
    <property type="match status" value="1"/>
</dbReference>
<dbReference type="RefSeq" id="WP_188955853.1">
    <property type="nucleotide sequence ID" value="NZ_BMQW01000004.1"/>
</dbReference>
<dbReference type="SUPFAM" id="SSF53850">
    <property type="entry name" value="Periplasmic binding protein-like II"/>
    <property type="match status" value="1"/>
</dbReference>
<evidence type="ECO:0000313" key="7">
    <source>
        <dbReference type="Proteomes" id="UP000654004"/>
    </source>
</evidence>
<evidence type="ECO:0000313" key="6">
    <source>
        <dbReference type="EMBL" id="GGP86704.1"/>
    </source>
</evidence>
<dbReference type="Gene3D" id="3.40.190.290">
    <property type="match status" value="1"/>
</dbReference>
<accession>A0ABQ2QN35</accession>
<dbReference type="Gene3D" id="1.10.10.10">
    <property type="entry name" value="Winged helix-like DNA-binding domain superfamily/Winged helix DNA-binding domain"/>
    <property type="match status" value="1"/>
</dbReference>
<reference evidence="7" key="1">
    <citation type="journal article" date="2019" name="Int. J. Syst. Evol. Microbiol.">
        <title>The Global Catalogue of Microorganisms (GCM) 10K type strain sequencing project: providing services to taxonomists for standard genome sequencing and annotation.</title>
        <authorList>
            <consortium name="The Broad Institute Genomics Platform"/>
            <consortium name="The Broad Institute Genome Sequencing Center for Infectious Disease"/>
            <person name="Wu L."/>
            <person name="Ma J."/>
        </authorList>
    </citation>
    <scope>NUCLEOTIDE SEQUENCE [LARGE SCALE GENOMIC DNA]</scope>
    <source>
        <strain evidence="7">JCM 32305</strain>
    </source>
</reference>
<dbReference type="Proteomes" id="UP000654004">
    <property type="component" value="Unassembled WGS sequence"/>
</dbReference>
<dbReference type="PROSITE" id="PS50931">
    <property type="entry name" value="HTH_LYSR"/>
    <property type="match status" value="1"/>
</dbReference>
<gene>
    <name evidence="6" type="ORF">GCM10009410_20420</name>
</gene>
<evidence type="ECO:0000256" key="4">
    <source>
        <dbReference type="ARBA" id="ARBA00023163"/>
    </source>
</evidence>
<protein>
    <submittedName>
        <fullName evidence="6">LysR family transcriptional regulator</fullName>
    </submittedName>
</protein>
<keyword evidence="4" id="KW-0804">Transcription</keyword>
<dbReference type="InterPro" id="IPR058163">
    <property type="entry name" value="LysR-type_TF_proteobact-type"/>
</dbReference>
<dbReference type="PANTHER" id="PTHR30537">
    <property type="entry name" value="HTH-TYPE TRANSCRIPTIONAL REGULATOR"/>
    <property type="match status" value="1"/>
</dbReference>
<dbReference type="InterPro" id="IPR036388">
    <property type="entry name" value="WH-like_DNA-bd_sf"/>
</dbReference>
<evidence type="ECO:0000259" key="5">
    <source>
        <dbReference type="PROSITE" id="PS50931"/>
    </source>
</evidence>
<dbReference type="SUPFAM" id="SSF46785">
    <property type="entry name" value="Winged helix' DNA-binding domain"/>
    <property type="match status" value="1"/>
</dbReference>